<dbReference type="PANTHER" id="PTHR33070:SF109">
    <property type="entry name" value="DOMAIN PROTEIN, PUTATIVE (DUF241)-RELATED"/>
    <property type="match status" value="1"/>
</dbReference>
<proteinExistence type="predicted"/>
<keyword evidence="2" id="KW-1185">Reference proteome</keyword>
<evidence type="ECO:0000313" key="1">
    <source>
        <dbReference type="EnsemblPlants" id="Kaladp1324s0002.1.v1.1.CDS.1"/>
    </source>
</evidence>
<protein>
    <submittedName>
        <fullName evidence="1">Uncharacterized protein</fullName>
    </submittedName>
</protein>
<evidence type="ECO:0000313" key="2">
    <source>
        <dbReference type="Proteomes" id="UP000594263"/>
    </source>
</evidence>
<dbReference type="Proteomes" id="UP000594263">
    <property type="component" value="Unplaced"/>
</dbReference>
<dbReference type="PANTHER" id="PTHR33070">
    <property type="entry name" value="OS06G0725500 PROTEIN"/>
    <property type="match status" value="1"/>
</dbReference>
<dbReference type="GO" id="GO:0048364">
    <property type="term" value="P:root development"/>
    <property type="evidence" value="ECO:0007669"/>
    <property type="project" value="InterPro"/>
</dbReference>
<dbReference type="AlphaFoldDB" id="A0A7N0VLL0"/>
<dbReference type="EnsemblPlants" id="Kaladp1324s0002.1.v1.1">
    <property type="protein sequence ID" value="Kaladp1324s0002.1.v1.1.CDS.1"/>
    <property type="gene ID" value="Kaladp1324s0002.v1.1"/>
</dbReference>
<dbReference type="OMA" id="NDCRVAM"/>
<accession>A0A7N0VLL0</accession>
<dbReference type="GO" id="GO:0048367">
    <property type="term" value="P:shoot system development"/>
    <property type="evidence" value="ECO:0007669"/>
    <property type="project" value="InterPro"/>
</dbReference>
<organism evidence="1 2">
    <name type="scientific">Kalanchoe fedtschenkoi</name>
    <name type="common">Lavender scallops</name>
    <name type="synonym">South American air plant</name>
    <dbReference type="NCBI Taxonomy" id="63787"/>
    <lineage>
        <taxon>Eukaryota</taxon>
        <taxon>Viridiplantae</taxon>
        <taxon>Streptophyta</taxon>
        <taxon>Embryophyta</taxon>
        <taxon>Tracheophyta</taxon>
        <taxon>Spermatophyta</taxon>
        <taxon>Magnoliopsida</taxon>
        <taxon>eudicotyledons</taxon>
        <taxon>Gunneridae</taxon>
        <taxon>Pentapetalae</taxon>
        <taxon>Saxifragales</taxon>
        <taxon>Crassulaceae</taxon>
        <taxon>Kalanchoe</taxon>
    </lineage>
</organism>
<dbReference type="InterPro" id="IPR004320">
    <property type="entry name" value="BPS1_pln"/>
</dbReference>
<dbReference type="Pfam" id="PF03087">
    <property type="entry name" value="BPS1"/>
    <property type="match status" value="1"/>
</dbReference>
<dbReference type="Gramene" id="Kaladp1324s0002.1.v1.1">
    <property type="protein sequence ID" value="Kaladp1324s0002.1.v1.1.CDS.1"/>
    <property type="gene ID" value="Kaladp1324s0002.v1.1"/>
</dbReference>
<reference evidence="1" key="1">
    <citation type="submission" date="2021-01" db="UniProtKB">
        <authorList>
            <consortium name="EnsemblPlants"/>
        </authorList>
    </citation>
    <scope>IDENTIFICATION</scope>
</reference>
<sequence length="296" mass="32807">MARKYQVRSVSLPASSHPSRIRVECELNNVRSLEAYSASSSGAVCASLAGLEELHCCLDSYLSVHSTQEILLLACKDKSWVVELLDGSVKILDACSTSRDSMLQVKGHVQDLQSALRRRKGSSSASESVSRFKRLRKKMIKDARNMIATLKQVDHKLRVSVIEHLGNAEDQCPCIISLLNDVAALDISILESLLSYLSVPSSDSKMTKWSSVISRLMNKKVAACKQETSNEFSNVDAAIFELNTSKCSSSEAVQLVLERLAWLEARVERIEDCLESMFKCFIKSRVALLNIISTET</sequence>
<name>A0A7N0VLL0_KALFE</name>